<dbReference type="InterPro" id="IPR027417">
    <property type="entry name" value="P-loop_NTPase"/>
</dbReference>
<reference evidence="2" key="1">
    <citation type="submission" date="2013-08" db="EMBL/GenBank/DDBJ databases">
        <authorList>
            <person name="Mendez C."/>
            <person name="Richter M."/>
            <person name="Ferrer M."/>
            <person name="Sanchez J."/>
        </authorList>
    </citation>
    <scope>NUCLEOTIDE SEQUENCE</scope>
</reference>
<evidence type="ECO:0000256" key="1">
    <source>
        <dbReference type="SAM" id="MobiDB-lite"/>
    </source>
</evidence>
<feature type="non-terminal residue" evidence="2">
    <location>
        <position position="1"/>
    </location>
</feature>
<gene>
    <name evidence="2" type="ORF">B1B_09309</name>
</gene>
<dbReference type="InterPro" id="IPR036724">
    <property type="entry name" value="Cobalamin-bd_sf"/>
</dbReference>
<comment type="caution">
    <text evidence="2">The sequence shown here is derived from an EMBL/GenBank/DDBJ whole genome shotgun (WGS) entry which is preliminary data.</text>
</comment>
<evidence type="ECO:0000313" key="2">
    <source>
        <dbReference type="EMBL" id="EQD55268.1"/>
    </source>
</evidence>
<dbReference type="Gene3D" id="3.40.50.300">
    <property type="entry name" value="P-loop containing nucleotide triphosphate hydrolases"/>
    <property type="match status" value="1"/>
</dbReference>
<feature type="region of interest" description="Disordered" evidence="1">
    <location>
        <begin position="103"/>
        <end position="127"/>
    </location>
</feature>
<sequence>ASDIAVVVGGGGTIAPEEVAELEAYGVERIYRPEDGQRLGLEGMIEDILQRVRKRQPPPSIPQAGPTRSRRALARTISWIENHPDPATRTPFVRSLKPVPRPAPVIGLTGSGGAGKSSLTDELIRRF</sequence>
<dbReference type="GO" id="GO:0046872">
    <property type="term" value="F:metal ion binding"/>
    <property type="evidence" value="ECO:0007669"/>
    <property type="project" value="InterPro"/>
</dbReference>
<accession>T1AF38</accession>
<name>T1AF38_9ZZZZ</name>
<dbReference type="GO" id="GO:0031419">
    <property type="term" value="F:cobalamin binding"/>
    <property type="evidence" value="ECO:0007669"/>
    <property type="project" value="InterPro"/>
</dbReference>
<dbReference type="EMBL" id="AUZY01006144">
    <property type="protein sequence ID" value="EQD55268.1"/>
    <property type="molecule type" value="Genomic_DNA"/>
</dbReference>
<dbReference type="SUPFAM" id="SSF52540">
    <property type="entry name" value="P-loop containing nucleoside triphosphate hydrolases"/>
    <property type="match status" value="1"/>
</dbReference>
<organism evidence="2">
    <name type="scientific">mine drainage metagenome</name>
    <dbReference type="NCBI Taxonomy" id="410659"/>
    <lineage>
        <taxon>unclassified sequences</taxon>
        <taxon>metagenomes</taxon>
        <taxon>ecological metagenomes</taxon>
    </lineage>
</organism>
<reference evidence="2" key="2">
    <citation type="journal article" date="2014" name="ISME J.">
        <title>Microbial stratification in low pH oxic and suboxic macroscopic growths along an acid mine drainage.</title>
        <authorList>
            <person name="Mendez-Garcia C."/>
            <person name="Mesa V."/>
            <person name="Sprenger R.R."/>
            <person name="Richter M."/>
            <person name="Diez M.S."/>
            <person name="Solano J."/>
            <person name="Bargiela R."/>
            <person name="Golyshina O.V."/>
            <person name="Manteca A."/>
            <person name="Ramos J.L."/>
            <person name="Gallego J.R."/>
            <person name="Llorente I."/>
            <person name="Martins Dos Santos V.A."/>
            <person name="Jensen O.N."/>
            <person name="Pelaez A.I."/>
            <person name="Sanchez J."/>
            <person name="Ferrer M."/>
        </authorList>
    </citation>
    <scope>NUCLEOTIDE SEQUENCE</scope>
</reference>
<proteinExistence type="predicted"/>
<feature type="non-terminal residue" evidence="2">
    <location>
        <position position="127"/>
    </location>
</feature>
<dbReference type="Gene3D" id="3.40.50.280">
    <property type="entry name" value="Cobalamin-binding domain"/>
    <property type="match status" value="1"/>
</dbReference>
<dbReference type="SUPFAM" id="SSF52242">
    <property type="entry name" value="Cobalamin (vitamin B12)-binding domain"/>
    <property type="match status" value="1"/>
</dbReference>
<dbReference type="AlphaFoldDB" id="T1AF38"/>
<protein>
    <submittedName>
        <fullName evidence="2">Methylmalonyl-coa mutase</fullName>
    </submittedName>
</protein>